<feature type="transmembrane region" description="Helical" evidence="7">
    <location>
        <begin position="339"/>
        <end position="357"/>
    </location>
</feature>
<keyword evidence="9" id="KW-1185">Reference proteome</keyword>
<proteinExistence type="predicted"/>
<feature type="transmembrane region" description="Helical" evidence="7">
    <location>
        <begin position="249"/>
        <end position="268"/>
    </location>
</feature>
<feature type="transmembrane region" description="Helical" evidence="7">
    <location>
        <begin position="98"/>
        <end position="116"/>
    </location>
</feature>
<dbReference type="GeneID" id="55640349"/>
<dbReference type="GO" id="GO:0005886">
    <property type="term" value="C:plasma membrane"/>
    <property type="evidence" value="ECO:0007669"/>
    <property type="project" value="UniProtKB-SubCell"/>
</dbReference>
<feature type="transmembrane region" description="Helical" evidence="7">
    <location>
        <begin position="7"/>
        <end position="31"/>
    </location>
</feature>
<reference evidence="8 9" key="1">
    <citation type="submission" date="2020-02" db="EMBL/GenBank/DDBJ databases">
        <title>Comparative genome analysis reveals the metabolism and evolution of the thermophilic archaeal genus Metallosphaera.</title>
        <authorList>
            <person name="Jiang C."/>
        </authorList>
    </citation>
    <scope>NUCLEOTIDE SEQUENCE [LARGE SCALE GENOMIC DNA]</scope>
    <source>
        <strain evidence="8 9">Ric-A</strain>
    </source>
</reference>
<evidence type="ECO:0000313" key="8">
    <source>
        <dbReference type="EMBL" id="QKQ99047.1"/>
    </source>
</evidence>
<evidence type="ECO:0000256" key="7">
    <source>
        <dbReference type="SAM" id="Phobius"/>
    </source>
</evidence>
<dbReference type="Pfam" id="PF00083">
    <property type="entry name" value="Sugar_tr"/>
    <property type="match status" value="1"/>
</dbReference>
<gene>
    <name evidence="8" type="ORF">GWK48_00350</name>
</gene>
<evidence type="ECO:0000256" key="3">
    <source>
        <dbReference type="ARBA" id="ARBA00022475"/>
    </source>
</evidence>
<feature type="transmembrane region" description="Helical" evidence="7">
    <location>
        <begin position="313"/>
        <end position="333"/>
    </location>
</feature>
<dbReference type="PANTHER" id="PTHR43045">
    <property type="entry name" value="SHIKIMATE TRANSPORTER"/>
    <property type="match status" value="1"/>
</dbReference>
<keyword evidence="4 7" id="KW-0812">Transmembrane</keyword>
<comment type="subcellular location">
    <subcellularLocation>
        <location evidence="1">Cell membrane</location>
        <topology evidence="1">Multi-pass membrane protein</topology>
    </subcellularLocation>
</comment>
<keyword evidence="3" id="KW-1003">Cell membrane</keyword>
<dbReference type="Gene3D" id="1.20.1250.20">
    <property type="entry name" value="MFS general substrate transporter like domains"/>
    <property type="match status" value="2"/>
</dbReference>
<protein>
    <submittedName>
        <fullName evidence="8">MHS family MFS transporter</fullName>
    </submittedName>
</protein>
<dbReference type="Proteomes" id="UP000509301">
    <property type="component" value="Chromosome"/>
</dbReference>
<dbReference type="EMBL" id="CP049074">
    <property type="protein sequence ID" value="QKQ99047.1"/>
    <property type="molecule type" value="Genomic_DNA"/>
</dbReference>
<feature type="transmembrane region" description="Helical" evidence="7">
    <location>
        <begin position="71"/>
        <end position="92"/>
    </location>
</feature>
<evidence type="ECO:0000256" key="6">
    <source>
        <dbReference type="ARBA" id="ARBA00023136"/>
    </source>
</evidence>
<dbReference type="PANTHER" id="PTHR43045:SF1">
    <property type="entry name" value="SHIKIMATE TRANSPORTER"/>
    <property type="match status" value="1"/>
</dbReference>
<dbReference type="SUPFAM" id="SSF103473">
    <property type="entry name" value="MFS general substrate transporter"/>
    <property type="match status" value="1"/>
</dbReference>
<keyword evidence="6 7" id="KW-0472">Membrane</keyword>
<accession>A0A6N0NUA1</accession>
<keyword evidence="2" id="KW-0813">Transport</keyword>
<evidence type="ECO:0000256" key="4">
    <source>
        <dbReference type="ARBA" id="ARBA00022692"/>
    </source>
</evidence>
<keyword evidence="5 7" id="KW-1133">Transmembrane helix</keyword>
<dbReference type="RefSeq" id="WP_174628561.1">
    <property type="nucleotide sequence ID" value="NZ_CP049074.1"/>
</dbReference>
<feature type="transmembrane region" description="Helical" evidence="7">
    <location>
        <begin position="200"/>
        <end position="228"/>
    </location>
</feature>
<feature type="transmembrane region" description="Helical" evidence="7">
    <location>
        <begin position="37"/>
        <end position="59"/>
    </location>
</feature>
<sequence length="359" mass="38345">MNKYIPAIAFLTTLLSWYSFFSLGFLSALYFPRYLSIVGSALLYFTSFVCRPLGAFVLGKVADKRGRSVSVISVLSLIAVGDGLLSAGTPILAVPSTLMIGLALGGGWSSSSVLLAEAVRTLRGTWTSLVQLSVPFGLILALTVSLSPRLMLIPSLTSASLIAISFKIPDTRGVKLGMELSGVKGLVKGIMVKAGESSNFYLFTSFSLPLILEAGLRVGVLPVLAMAIEETFLMVPMGALSDIKGRRQIIRAGMMVMFSSAVLLSLSLILRWNYLVYASFLMFGIGDSLAYAPQGAYLAELYDPKHRVTMTGLAYQLSALFSGGTSVVLASLLLSRGEYAILALPLISLFYVTLSIISV</sequence>
<dbReference type="AlphaFoldDB" id="A0A6N0NUA1"/>
<dbReference type="OrthoDB" id="37222at2157"/>
<feature type="transmembrane region" description="Helical" evidence="7">
    <location>
        <begin position="274"/>
        <end position="292"/>
    </location>
</feature>
<organism evidence="8 9">
    <name type="scientific">Metallosphaera tengchongensis</name>
    <dbReference type="NCBI Taxonomy" id="1532350"/>
    <lineage>
        <taxon>Archaea</taxon>
        <taxon>Thermoproteota</taxon>
        <taxon>Thermoprotei</taxon>
        <taxon>Sulfolobales</taxon>
        <taxon>Sulfolobaceae</taxon>
        <taxon>Metallosphaera</taxon>
    </lineage>
</organism>
<name>A0A6N0NUA1_9CREN</name>
<evidence type="ECO:0000256" key="1">
    <source>
        <dbReference type="ARBA" id="ARBA00004651"/>
    </source>
</evidence>
<evidence type="ECO:0000313" key="9">
    <source>
        <dbReference type="Proteomes" id="UP000509301"/>
    </source>
</evidence>
<dbReference type="GO" id="GO:0022857">
    <property type="term" value="F:transmembrane transporter activity"/>
    <property type="evidence" value="ECO:0007669"/>
    <property type="project" value="InterPro"/>
</dbReference>
<dbReference type="InterPro" id="IPR005828">
    <property type="entry name" value="MFS_sugar_transport-like"/>
</dbReference>
<evidence type="ECO:0000256" key="2">
    <source>
        <dbReference type="ARBA" id="ARBA00022448"/>
    </source>
</evidence>
<evidence type="ECO:0000256" key="5">
    <source>
        <dbReference type="ARBA" id="ARBA00022989"/>
    </source>
</evidence>
<dbReference type="KEGG" id="mten:GWK48_00350"/>
<dbReference type="InterPro" id="IPR036259">
    <property type="entry name" value="MFS_trans_sf"/>
</dbReference>